<organism evidence="1 2">
    <name type="scientific">Bacteroides uniformis</name>
    <dbReference type="NCBI Taxonomy" id="820"/>
    <lineage>
        <taxon>Bacteria</taxon>
        <taxon>Pseudomonadati</taxon>
        <taxon>Bacteroidota</taxon>
        <taxon>Bacteroidia</taxon>
        <taxon>Bacteroidales</taxon>
        <taxon>Bacteroidaceae</taxon>
        <taxon>Bacteroides</taxon>
    </lineage>
</organism>
<gene>
    <name evidence="1" type="ORF">DXC80_01990</name>
</gene>
<dbReference type="EMBL" id="QSRK01000002">
    <property type="protein sequence ID" value="RGL17227.1"/>
    <property type="molecule type" value="Genomic_DNA"/>
</dbReference>
<reference evidence="1 2" key="1">
    <citation type="submission" date="2018-08" db="EMBL/GenBank/DDBJ databases">
        <title>A genome reference for cultivated species of the human gut microbiota.</title>
        <authorList>
            <person name="Zou Y."/>
            <person name="Xue W."/>
            <person name="Luo G."/>
        </authorList>
    </citation>
    <scope>NUCLEOTIDE SEQUENCE [LARGE SCALE GENOMIC DNA]</scope>
    <source>
        <strain evidence="1 2">TF08-13</strain>
    </source>
</reference>
<name>A0A3E4R9Q4_BACUN</name>
<evidence type="ECO:0000313" key="1">
    <source>
        <dbReference type="EMBL" id="RGL17227.1"/>
    </source>
</evidence>
<protein>
    <submittedName>
        <fullName evidence="1">Uncharacterized protein</fullName>
    </submittedName>
</protein>
<sequence>MHTATGYKRFAAKLAFLDCFHTALSFTCSLLTLYIPEVVNGCKQQSTVVAFPHGVTVAAYRSGNCRSS</sequence>
<comment type="caution">
    <text evidence="1">The sequence shown here is derived from an EMBL/GenBank/DDBJ whole genome shotgun (WGS) entry which is preliminary data.</text>
</comment>
<accession>A0A3E4R9Q4</accession>
<proteinExistence type="predicted"/>
<dbReference type="Proteomes" id="UP000260795">
    <property type="component" value="Unassembled WGS sequence"/>
</dbReference>
<dbReference type="AlphaFoldDB" id="A0A3E4R9Q4"/>
<evidence type="ECO:0000313" key="2">
    <source>
        <dbReference type="Proteomes" id="UP000260795"/>
    </source>
</evidence>